<dbReference type="InterPro" id="IPR051789">
    <property type="entry name" value="Bact_Polyamine_Transport"/>
</dbReference>
<dbReference type="OrthoDB" id="9782004at2"/>
<feature type="transmembrane region" description="Helical" evidence="8">
    <location>
        <begin position="236"/>
        <end position="261"/>
    </location>
</feature>
<dbReference type="InterPro" id="IPR035906">
    <property type="entry name" value="MetI-like_sf"/>
</dbReference>
<keyword evidence="7 8" id="KW-0472">Membrane</keyword>
<evidence type="ECO:0000313" key="12">
    <source>
        <dbReference type="Proteomes" id="UP000283295"/>
    </source>
</evidence>
<accession>A0A174GAW5</accession>
<comment type="similarity">
    <text evidence="2">Belongs to the binding-protein-dependent transport system permease family. CysTW subfamily.</text>
</comment>
<dbReference type="Gene3D" id="1.10.3720.10">
    <property type="entry name" value="MetI-like"/>
    <property type="match status" value="1"/>
</dbReference>
<keyword evidence="6 8" id="KW-1133">Transmembrane helix</keyword>
<dbReference type="GO" id="GO:0055085">
    <property type="term" value="P:transmembrane transport"/>
    <property type="evidence" value="ECO:0007669"/>
    <property type="project" value="InterPro"/>
</dbReference>
<evidence type="ECO:0000313" key="13">
    <source>
        <dbReference type="Proteomes" id="UP000660047"/>
    </source>
</evidence>
<dbReference type="RefSeq" id="WP_022216192.1">
    <property type="nucleotide sequence ID" value="NZ_BLYL01000021.1"/>
</dbReference>
<evidence type="ECO:0000313" key="11">
    <source>
        <dbReference type="EMBL" id="RGS39552.1"/>
    </source>
</evidence>
<feature type="transmembrane region" description="Helical" evidence="8">
    <location>
        <begin position="12"/>
        <end position="36"/>
    </location>
</feature>
<dbReference type="Proteomes" id="UP000283295">
    <property type="component" value="Unassembled WGS sequence"/>
</dbReference>
<dbReference type="AlphaFoldDB" id="A0A174GAW5"/>
<dbReference type="InterPro" id="IPR000515">
    <property type="entry name" value="MetI-like"/>
</dbReference>
<comment type="subcellular location">
    <subcellularLocation>
        <location evidence="1 8">Cell membrane</location>
        <topology evidence="1 8">Multi-pass membrane protein</topology>
    </subcellularLocation>
</comment>
<organism evidence="10 13">
    <name type="scientific">Coprococcus eutactus</name>
    <dbReference type="NCBI Taxonomy" id="33043"/>
    <lineage>
        <taxon>Bacteria</taxon>
        <taxon>Bacillati</taxon>
        <taxon>Bacillota</taxon>
        <taxon>Clostridia</taxon>
        <taxon>Lachnospirales</taxon>
        <taxon>Lachnospiraceae</taxon>
        <taxon>Coprococcus</taxon>
    </lineage>
</organism>
<feature type="transmembrane region" description="Helical" evidence="8">
    <location>
        <begin position="66"/>
        <end position="92"/>
    </location>
</feature>
<dbReference type="EMBL" id="QRVK01000032">
    <property type="protein sequence ID" value="RGS39552.1"/>
    <property type="molecule type" value="Genomic_DNA"/>
</dbReference>
<feature type="transmembrane region" description="Helical" evidence="8">
    <location>
        <begin position="190"/>
        <end position="216"/>
    </location>
</feature>
<evidence type="ECO:0000256" key="2">
    <source>
        <dbReference type="ARBA" id="ARBA00007069"/>
    </source>
</evidence>
<comment type="caution">
    <text evidence="10">The sequence shown here is derived from an EMBL/GenBank/DDBJ whole genome shotgun (WGS) entry which is preliminary data.</text>
</comment>
<evidence type="ECO:0000313" key="10">
    <source>
        <dbReference type="EMBL" id="GFO95572.1"/>
    </source>
</evidence>
<dbReference type="EMBL" id="BLYL01000021">
    <property type="protein sequence ID" value="GFO95572.1"/>
    <property type="molecule type" value="Genomic_DNA"/>
</dbReference>
<dbReference type="GO" id="GO:0005886">
    <property type="term" value="C:plasma membrane"/>
    <property type="evidence" value="ECO:0007669"/>
    <property type="project" value="UniProtKB-SubCell"/>
</dbReference>
<evidence type="ECO:0000256" key="1">
    <source>
        <dbReference type="ARBA" id="ARBA00004651"/>
    </source>
</evidence>
<dbReference type="SUPFAM" id="SSF161098">
    <property type="entry name" value="MetI-like"/>
    <property type="match status" value="1"/>
</dbReference>
<evidence type="ECO:0000256" key="6">
    <source>
        <dbReference type="ARBA" id="ARBA00022989"/>
    </source>
</evidence>
<dbReference type="Proteomes" id="UP000660047">
    <property type="component" value="Unassembled WGS sequence"/>
</dbReference>
<evidence type="ECO:0000259" key="9">
    <source>
        <dbReference type="PROSITE" id="PS50928"/>
    </source>
</evidence>
<feature type="transmembrane region" description="Helical" evidence="8">
    <location>
        <begin position="104"/>
        <end position="125"/>
    </location>
</feature>
<dbReference type="PANTHER" id="PTHR43848">
    <property type="entry name" value="PUTRESCINE TRANSPORT SYSTEM PERMEASE PROTEIN POTI"/>
    <property type="match status" value="1"/>
</dbReference>
<reference evidence="11 12" key="1">
    <citation type="submission" date="2018-08" db="EMBL/GenBank/DDBJ databases">
        <title>A genome reference for cultivated species of the human gut microbiota.</title>
        <authorList>
            <person name="Zou Y."/>
            <person name="Xue W."/>
            <person name="Luo G."/>
        </authorList>
    </citation>
    <scope>NUCLEOTIDE SEQUENCE [LARGE SCALE GENOMIC DNA]</scope>
    <source>
        <strain evidence="11 12">AF22-21</strain>
    </source>
</reference>
<evidence type="ECO:0000256" key="3">
    <source>
        <dbReference type="ARBA" id="ARBA00022448"/>
    </source>
</evidence>
<feature type="transmembrane region" description="Helical" evidence="8">
    <location>
        <begin position="131"/>
        <end position="153"/>
    </location>
</feature>
<evidence type="ECO:0000256" key="8">
    <source>
        <dbReference type="RuleBase" id="RU363032"/>
    </source>
</evidence>
<evidence type="ECO:0000256" key="7">
    <source>
        <dbReference type="ARBA" id="ARBA00023136"/>
    </source>
</evidence>
<protein>
    <submittedName>
        <fullName evidence="11">ABC transporter permease</fullName>
    </submittedName>
</protein>
<keyword evidence="5 8" id="KW-0812">Transmembrane</keyword>
<evidence type="ECO:0000256" key="4">
    <source>
        <dbReference type="ARBA" id="ARBA00022475"/>
    </source>
</evidence>
<feature type="domain" description="ABC transmembrane type-1" evidence="9">
    <location>
        <begin position="66"/>
        <end position="254"/>
    </location>
</feature>
<dbReference type="CDD" id="cd06261">
    <property type="entry name" value="TM_PBP2"/>
    <property type="match status" value="1"/>
</dbReference>
<dbReference type="PROSITE" id="PS50928">
    <property type="entry name" value="ABC_TM1"/>
    <property type="match status" value="1"/>
</dbReference>
<reference evidence="10" key="2">
    <citation type="submission" date="2020-06" db="EMBL/GenBank/DDBJ databases">
        <title>Characterization of fructooligosaccharide metabolism and fructooligosaccharide-degrading enzymes in human commensal butyrate producers.</title>
        <authorList>
            <person name="Tanno H."/>
            <person name="Fujii T."/>
            <person name="Hirano K."/>
            <person name="Maeno S."/>
            <person name="Tonozuka T."/>
            <person name="Sakamoto M."/>
            <person name="Ohkuma M."/>
            <person name="Tochio T."/>
            <person name="Endo A."/>
        </authorList>
    </citation>
    <scope>NUCLEOTIDE SEQUENCE</scope>
    <source>
        <strain evidence="10">JCM 31265</strain>
    </source>
</reference>
<keyword evidence="4" id="KW-1003">Cell membrane</keyword>
<name>A0A174GAW5_9FIRM</name>
<dbReference type="PANTHER" id="PTHR43848:SF2">
    <property type="entry name" value="PUTRESCINE TRANSPORT SYSTEM PERMEASE PROTEIN POTI"/>
    <property type="match status" value="1"/>
</dbReference>
<sequence>MKRKEKKKMGAGSIIFMALVYLFLYMPVFVIILFSFNKNNTNMVFDGFTLKWYLEVFQGDSLLKNFWLSIELALVSMVISVVLGTLATIGLYRYEFKLKKFINGLLYVPIVIPELVIGLASLASFSKMGMTMGFATMVFAHVTFCLPFVIITLRSRIANFDSSIEEAAMDLGANQWHTLKRVTIPMLTPGIISGALLSITLSIDDVIISYFVSGAGDITFPIKVYGMVRGKITTNVYVISTLMIVGIVVIYLLAGALGRFISKRREIRDIRKIDAQ</sequence>
<proteinExistence type="inferred from homology"/>
<dbReference type="Pfam" id="PF00528">
    <property type="entry name" value="BPD_transp_1"/>
    <property type="match status" value="1"/>
</dbReference>
<keyword evidence="3 8" id="KW-0813">Transport</keyword>
<evidence type="ECO:0000256" key="5">
    <source>
        <dbReference type="ARBA" id="ARBA00022692"/>
    </source>
</evidence>
<gene>
    <name evidence="10" type="ORF">COEU31_26180</name>
    <name evidence="11" type="ORF">DWX94_10895</name>
</gene>